<keyword evidence="18" id="KW-1185">Reference proteome</keyword>
<evidence type="ECO:0000256" key="6">
    <source>
        <dbReference type="ARBA" id="ARBA00015722"/>
    </source>
</evidence>
<dbReference type="PANTHER" id="PTHR34378:SF1">
    <property type="entry name" value="GLUTAMATE--CYSTEINE LIGASE, CHLOROPLASTIC"/>
    <property type="match status" value="1"/>
</dbReference>
<dbReference type="GO" id="GO:0005524">
    <property type="term" value="F:ATP binding"/>
    <property type="evidence" value="ECO:0007669"/>
    <property type="project" value="UniProtKB-KW"/>
</dbReference>
<dbReference type="GO" id="GO:0006750">
    <property type="term" value="P:glutathione biosynthetic process"/>
    <property type="evidence" value="ECO:0007669"/>
    <property type="project" value="UniProtKB-KW"/>
</dbReference>
<protein>
    <recommendedName>
        <fullName evidence="6">Glutamate--cysteine ligase, chloroplastic</fullName>
        <ecNumber evidence="5">6.3.2.2</ecNumber>
    </recommendedName>
    <alternativeName>
        <fullName evidence="16">Gamma-ECS</fullName>
    </alternativeName>
    <alternativeName>
        <fullName evidence="15">Gamma-glutamylcysteine synthetase</fullName>
    </alternativeName>
</protein>
<name>A0A8T1NPS8_CARIL</name>
<reference evidence="17" key="1">
    <citation type="submission" date="2020-12" db="EMBL/GenBank/DDBJ databases">
        <title>WGS assembly of Carya illinoinensis cv. Pawnee.</title>
        <authorList>
            <person name="Platts A."/>
            <person name="Shu S."/>
            <person name="Wright S."/>
            <person name="Barry K."/>
            <person name="Edger P."/>
            <person name="Pires J.C."/>
            <person name="Schmutz J."/>
        </authorList>
    </citation>
    <scope>NUCLEOTIDE SEQUENCE</scope>
    <source>
        <tissue evidence="17">Leaf</tissue>
    </source>
</reference>
<evidence type="ECO:0000256" key="15">
    <source>
        <dbReference type="ARBA" id="ARBA00030585"/>
    </source>
</evidence>
<keyword evidence="8" id="KW-0436">Ligase</keyword>
<sequence length="522" mass="58739">MALASQTGSSYCVHTEIIRSKPRSNVVFSTTKNVEASKMKELCAGFLSSSCNSGKKEHILRIDGPGVGCKRGHRVIVTASPPTEDAVIATGPLTKEDLVQYLASGCKPKEKWRIGTEHEKFGSLRPIKYEQIAELLNGIAERFDWEKIMEGDNIIGLKQGKQSISLEPGGQFELSGAPVETLHQTCAEVNSHLYQVKAVTEEMGIGFLGIGFQPKWGLKDIPIMPKGRYEIMRNYMPKVGSLGLDMMFRTCTVQVNLDFISEADMIRKFRAGLALQPIATALFANSPFTEGKPNGYLSMRSHIWTDTDNNRSGMLPFVFDDSFGFEQYVDYALDVPMYFVYRKKKYIDCTGMTFRDFLAGKLPCAPGELPTLNDWENHLTTIFPEVRLKRYLEMRGADGGPWRRLCALPAFWVGILYDEISLQKVLDITADWTAEERQMLRDKVPKTGLKTPFRDGLLRHVAEDVVQLAKDGLERRGFKESGFLKEVTEVVRTGVTPAEKLLDLFHCKWGQSVDPVFEELLY</sequence>
<dbReference type="PANTHER" id="PTHR34378">
    <property type="entry name" value="GLUTAMATE--CYSTEINE LIGASE, CHLOROPLASTIC"/>
    <property type="match status" value="1"/>
</dbReference>
<keyword evidence="11" id="KW-0547">Nucleotide-binding</keyword>
<evidence type="ECO:0000256" key="14">
    <source>
        <dbReference type="ARBA" id="ARBA00023157"/>
    </source>
</evidence>
<dbReference type="NCBIfam" id="TIGR01436">
    <property type="entry name" value="glu_cys_lig_pln"/>
    <property type="match status" value="1"/>
</dbReference>
<accession>A0A8T1NPS8</accession>
<evidence type="ECO:0000256" key="5">
    <source>
        <dbReference type="ARBA" id="ARBA00012220"/>
    </source>
</evidence>
<evidence type="ECO:0000256" key="12">
    <source>
        <dbReference type="ARBA" id="ARBA00022840"/>
    </source>
</evidence>
<comment type="similarity">
    <text evidence="3">Belongs to the carboxylate-amine ligase family. Glutamate--cysteine ligase type 2 subfamily.</text>
</comment>
<keyword evidence="10" id="KW-0317">Glutathione biosynthesis</keyword>
<evidence type="ECO:0000313" key="18">
    <source>
        <dbReference type="Proteomes" id="UP000811609"/>
    </source>
</evidence>
<dbReference type="EC" id="6.3.2.2" evidence="5"/>
<dbReference type="EMBL" id="CM031820">
    <property type="protein sequence ID" value="KAG6634075.1"/>
    <property type="molecule type" value="Genomic_DNA"/>
</dbReference>
<evidence type="ECO:0000256" key="7">
    <source>
        <dbReference type="ARBA" id="ARBA00022528"/>
    </source>
</evidence>
<keyword evidence="9" id="KW-0934">Plastid</keyword>
<evidence type="ECO:0000256" key="3">
    <source>
        <dbReference type="ARBA" id="ARBA00010253"/>
    </source>
</evidence>
<evidence type="ECO:0000256" key="9">
    <source>
        <dbReference type="ARBA" id="ARBA00022640"/>
    </source>
</evidence>
<evidence type="ECO:0000256" key="10">
    <source>
        <dbReference type="ARBA" id="ARBA00022684"/>
    </source>
</evidence>
<comment type="caution">
    <text evidence="17">The sequence shown here is derived from an EMBL/GenBank/DDBJ whole genome shotgun (WGS) entry which is preliminary data.</text>
</comment>
<dbReference type="GO" id="GO:0009507">
    <property type="term" value="C:chloroplast"/>
    <property type="evidence" value="ECO:0007669"/>
    <property type="project" value="UniProtKB-SubCell"/>
</dbReference>
<evidence type="ECO:0000256" key="1">
    <source>
        <dbReference type="ARBA" id="ARBA00004229"/>
    </source>
</evidence>
<dbReference type="GO" id="GO:0004357">
    <property type="term" value="F:glutamate-cysteine ligase activity"/>
    <property type="evidence" value="ECO:0007669"/>
    <property type="project" value="UniProtKB-EC"/>
</dbReference>
<organism evidence="17 18">
    <name type="scientific">Carya illinoinensis</name>
    <name type="common">Pecan</name>
    <dbReference type="NCBI Taxonomy" id="32201"/>
    <lineage>
        <taxon>Eukaryota</taxon>
        <taxon>Viridiplantae</taxon>
        <taxon>Streptophyta</taxon>
        <taxon>Embryophyta</taxon>
        <taxon>Tracheophyta</taxon>
        <taxon>Spermatophyta</taxon>
        <taxon>Magnoliopsida</taxon>
        <taxon>eudicotyledons</taxon>
        <taxon>Gunneridae</taxon>
        <taxon>Pentapetalae</taxon>
        <taxon>rosids</taxon>
        <taxon>fabids</taxon>
        <taxon>Fagales</taxon>
        <taxon>Juglandaceae</taxon>
        <taxon>Carya</taxon>
    </lineage>
</organism>
<dbReference type="Pfam" id="PF04107">
    <property type="entry name" value="GCS2"/>
    <property type="match status" value="1"/>
</dbReference>
<gene>
    <name evidence="17" type="ORF">CIPAW_12G093500</name>
</gene>
<evidence type="ECO:0000256" key="16">
    <source>
        <dbReference type="ARBA" id="ARBA00032122"/>
    </source>
</evidence>
<dbReference type="Proteomes" id="UP000811609">
    <property type="component" value="Chromosome 12"/>
</dbReference>
<comment type="subunit">
    <text evidence="4">Homodimer or monomer when oxidized or reduced, respectively.</text>
</comment>
<keyword evidence="14" id="KW-1015">Disulfide bond</keyword>
<comment type="pathway">
    <text evidence="2">Sulfur metabolism; glutathione biosynthesis; glutathione from L-cysteine and L-glutamate: step 1/2.</text>
</comment>
<evidence type="ECO:0000256" key="4">
    <source>
        <dbReference type="ARBA" id="ARBA00011153"/>
    </source>
</evidence>
<evidence type="ECO:0000256" key="2">
    <source>
        <dbReference type="ARBA" id="ARBA00005006"/>
    </source>
</evidence>
<proteinExistence type="inferred from homology"/>
<dbReference type="PIRSF" id="PIRSF017901">
    <property type="entry name" value="GCL"/>
    <property type="match status" value="1"/>
</dbReference>
<dbReference type="InterPro" id="IPR006336">
    <property type="entry name" value="GCS2"/>
</dbReference>
<evidence type="ECO:0000256" key="11">
    <source>
        <dbReference type="ARBA" id="ARBA00022741"/>
    </source>
</evidence>
<dbReference type="InterPro" id="IPR035434">
    <property type="entry name" value="GCL_bact_plant"/>
</dbReference>
<comment type="subcellular location">
    <subcellularLocation>
        <location evidence="1">Plastid</location>
        <location evidence="1">Chloroplast</location>
    </subcellularLocation>
</comment>
<evidence type="ECO:0000256" key="13">
    <source>
        <dbReference type="ARBA" id="ARBA00022946"/>
    </source>
</evidence>
<keyword evidence="12" id="KW-0067">ATP-binding</keyword>
<dbReference type="InterPro" id="IPR011556">
    <property type="entry name" value="Glut_cys_lig_pln_type"/>
</dbReference>
<dbReference type="FunFam" id="3.30.590.20:FF:000003">
    <property type="entry name" value="Glutamate--cysteine ligase"/>
    <property type="match status" value="1"/>
</dbReference>
<dbReference type="EMBL" id="CM031820">
    <property type="protein sequence ID" value="KAG6634076.1"/>
    <property type="molecule type" value="Genomic_DNA"/>
</dbReference>
<keyword evidence="7" id="KW-0150">Chloroplast</keyword>
<keyword evidence="13" id="KW-0809">Transit peptide</keyword>
<dbReference type="AlphaFoldDB" id="A0A8T1NPS8"/>
<dbReference type="EMBL" id="CM031820">
    <property type="protein sequence ID" value="KAG6634077.1"/>
    <property type="molecule type" value="Genomic_DNA"/>
</dbReference>
<dbReference type="EMBL" id="CM031820">
    <property type="protein sequence ID" value="KAG6634074.1"/>
    <property type="molecule type" value="Genomic_DNA"/>
</dbReference>
<evidence type="ECO:0000256" key="8">
    <source>
        <dbReference type="ARBA" id="ARBA00022598"/>
    </source>
</evidence>
<evidence type="ECO:0000313" key="17">
    <source>
        <dbReference type="EMBL" id="KAG6634076.1"/>
    </source>
</evidence>